<dbReference type="PANTHER" id="PTHR11439:SF465">
    <property type="entry name" value="REVERSE TRANSCRIPTASE TY1_COPIA-TYPE DOMAIN-CONTAINING PROTEIN"/>
    <property type="match status" value="1"/>
</dbReference>
<proteinExistence type="predicted"/>
<protein>
    <submittedName>
        <fullName evidence="1">Uncharacterized protein</fullName>
    </submittedName>
</protein>
<dbReference type="AlphaFoldDB" id="A0AAW2JDU4"/>
<name>A0AAW2JDU4_9LAMI</name>
<organism evidence="1">
    <name type="scientific">Sesamum calycinum</name>
    <dbReference type="NCBI Taxonomy" id="2727403"/>
    <lineage>
        <taxon>Eukaryota</taxon>
        <taxon>Viridiplantae</taxon>
        <taxon>Streptophyta</taxon>
        <taxon>Embryophyta</taxon>
        <taxon>Tracheophyta</taxon>
        <taxon>Spermatophyta</taxon>
        <taxon>Magnoliopsida</taxon>
        <taxon>eudicotyledons</taxon>
        <taxon>Gunneridae</taxon>
        <taxon>Pentapetalae</taxon>
        <taxon>asterids</taxon>
        <taxon>lamiids</taxon>
        <taxon>Lamiales</taxon>
        <taxon>Pedaliaceae</taxon>
        <taxon>Sesamum</taxon>
    </lineage>
</organism>
<dbReference type="EMBL" id="JACGWM010001512">
    <property type="protein sequence ID" value="KAL0292371.1"/>
    <property type="molecule type" value="Genomic_DNA"/>
</dbReference>
<reference evidence="1" key="2">
    <citation type="journal article" date="2024" name="Plant">
        <title>Genomic evolution and insights into agronomic trait innovations of Sesamum species.</title>
        <authorList>
            <person name="Miao H."/>
            <person name="Wang L."/>
            <person name="Qu L."/>
            <person name="Liu H."/>
            <person name="Sun Y."/>
            <person name="Le M."/>
            <person name="Wang Q."/>
            <person name="Wei S."/>
            <person name="Zheng Y."/>
            <person name="Lin W."/>
            <person name="Duan Y."/>
            <person name="Cao H."/>
            <person name="Xiong S."/>
            <person name="Wang X."/>
            <person name="Wei L."/>
            <person name="Li C."/>
            <person name="Ma Q."/>
            <person name="Ju M."/>
            <person name="Zhao R."/>
            <person name="Li G."/>
            <person name="Mu C."/>
            <person name="Tian Q."/>
            <person name="Mei H."/>
            <person name="Zhang T."/>
            <person name="Gao T."/>
            <person name="Zhang H."/>
        </authorList>
    </citation>
    <scope>NUCLEOTIDE SEQUENCE</scope>
    <source>
        <strain evidence="1">KEN8</strain>
    </source>
</reference>
<evidence type="ECO:0000313" key="1">
    <source>
        <dbReference type="EMBL" id="KAL0292371.1"/>
    </source>
</evidence>
<comment type="caution">
    <text evidence="1">The sequence shown here is derived from an EMBL/GenBank/DDBJ whole genome shotgun (WGS) entry which is preliminary data.</text>
</comment>
<dbReference type="PANTHER" id="PTHR11439">
    <property type="entry name" value="GAG-POL-RELATED RETROTRANSPOSON"/>
    <property type="match status" value="1"/>
</dbReference>
<sequence length="134" mass="15187">MYIHDIVSDTGLSHAKLVTTPLPQGVKLKTKREVLLPNPELYRRLVGRLLYLCFMRPDISHSVKQLSQFLQHPSDDHWSGALHVLKCLEGKCFGFLENQETNYCFSFYGQAEYRSIGQLADLFTKSLPGAPFAG</sequence>
<accession>A0AAW2JDU4</accession>
<reference evidence="1" key="1">
    <citation type="submission" date="2020-06" db="EMBL/GenBank/DDBJ databases">
        <authorList>
            <person name="Li T."/>
            <person name="Hu X."/>
            <person name="Zhang T."/>
            <person name="Song X."/>
            <person name="Zhang H."/>
            <person name="Dai N."/>
            <person name="Sheng W."/>
            <person name="Hou X."/>
            <person name="Wei L."/>
        </authorList>
    </citation>
    <scope>NUCLEOTIDE SEQUENCE</scope>
    <source>
        <strain evidence="1">KEN8</strain>
        <tissue evidence="1">Leaf</tissue>
    </source>
</reference>
<gene>
    <name evidence="1" type="ORF">Scaly_2540700</name>
</gene>